<proteinExistence type="predicted"/>
<reference evidence="1" key="1">
    <citation type="journal article" date="2021" name="Nat. Commun.">
        <title>Genetic determinants of endophytism in the Arabidopsis root mycobiome.</title>
        <authorList>
            <person name="Mesny F."/>
            <person name="Miyauchi S."/>
            <person name="Thiergart T."/>
            <person name="Pickel B."/>
            <person name="Atanasova L."/>
            <person name="Karlsson M."/>
            <person name="Huettel B."/>
            <person name="Barry K.W."/>
            <person name="Haridas S."/>
            <person name="Chen C."/>
            <person name="Bauer D."/>
            <person name="Andreopoulos W."/>
            <person name="Pangilinan J."/>
            <person name="LaButti K."/>
            <person name="Riley R."/>
            <person name="Lipzen A."/>
            <person name="Clum A."/>
            <person name="Drula E."/>
            <person name="Henrissat B."/>
            <person name="Kohler A."/>
            <person name="Grigoriev I.V."/>
            <person name="Martin F.M."/>
            <person name="Hacquard S."/>
        </authorList>
    </citation>
    <scope>NUCLEOTIDE SEQUENCE</scope>
    <source>
        <strain evidence="1">MPI-CAGE-AT-0021</strain>
    </source>
</reference>
<gene>
    <name evidence="1" type="ORF">B0J13DRAFT_322721</name>
</gene>
<sequence length="69" mass="7738">MSVQLLPIRVKRPFTEMTMAPIAAYHSHVRLMFELRDCNYIITVGAQDIGFALIRATCEIGGNMAVEII</sequence>
<protein>
    <submittedName>
        <fullName evidence="1">Uncharacterized protein</fullName>
    </submittedName>
</protein>
<dbReference type="Proteomes" id="UP000717696">
    <property type="component" value="Unassembled WGS sequence"/>
</dbReference>
<keyword evidence="2" id="KW-1185">Reference proteome</keyword>
<dbReference type="OrthoDB" id="417891at2759"/>
<dbReference type="EMBL" id="JAGMUU010000009">
    <property type="protein sequence ID" value="KAH7145471.1"/>
    <property type="molecule type" value="Genomic_DNA"/>
</dbReference>
<dbReference type="AlphaFoldDB" id="A0A9P9J3C3"/>
<comment type="caution">
    <text evidence="1">The sequence shown here is derived from an EMBL/GenBank/DDBJ whole genome shotgun (WGS) entry which is preliminary data.</text>
</comment>
<organism evidence="1 2">
    <name type="scientific">Dactylonectria estremocensis</name>
    <dbReference type="NCBI Taxonomy" id="1079267"/>
    <lineage>
        <taxon>Eukaryota</taxon>
        <taxon>Fungi</taxon>
        <taxon>Dikarya</taxon>
        <taxon>Ascomycota</taxon>
        <taxon>Pezizomycotina</taxon>
        <taxon>Sordariomycetes</taxon>
        <taxon>Hypocreomycetidae</taxon>
        <taxon>Hypocreales</taxon>
        <taxon>Nectriaceae</taxon>
        <taxon>Dactylonectria</taxon>
    </lineage>
</organism>
<accession>A0A9P9J3C3</accession>
<evidence type="ECO:0000313" key="1">
    <source>
        <dbReference type="EMBL" id="KAH7145471.1"/>
    </source>
</evidence>
<evidence type="ECO:0000313" key="2">
    <source>
        <dbReference type="Proteomes" id="UP000717696"/>
    </source>
</evidence>
<name>A0A9P9J3C3_9HYPO</name>